<proteinExistence type="predicted"/>
<sequence length="79" mass="8445">MTIDETATDGGLDQLAAQAQARSSISARRDLIGGRQLLVAGRDVTSLLDQPELRLHDAATSICAVHLLTTTREHLHANS</sequence>
<organism evidence="1 2">
    <name type="scientific">Brachybacterium sacelli</name>
    <dbReference type="NCBI Taxonomy" id="173364"/>
    <lineage>
        <taxon>Bacteria</taxon>
        <taxon>Bacillati</taxon>
        <taxon>Actinomycetota</taxon>
        <taxon>Actinomycetes</taxon>
        <taxon>Micrococcales</taxon>
        <taxon>Dermabacteraceae</taxon>
        <taxon>Brachybacterium</taxon>
    </lineage>
</organism>
<name>A0ABS4X4C7_9MICO</name>
<comment type="caution">
    <text evidence="1">The sequence shown here is derived from an EMBL/GenBank/DDBJ whole genome shotgun (WGS) entry which is preliminary data.</text>
</comment>
<accession>A0ABS4X4C7</accession>
<keyword evidence="2" id="KW-1185">Reference proteome</keyword>
<protein>
    <submittedName>
        <fullName evidence="1">Uncharacterized protein</fullName>
    </submittedName>
</protein>
<gene>
    <name evidence="1" type="ORF">JOF43_003306</name>
</gene>
<evidence type="ECO:0000313" key="2">
    <source>
        <dbReference type="Proteomes" id="UP001519290"/>
    </source>
</evidence>
<reference evidence="1 2" key="1">
    <citation type="submission" date="2021-03" db="EMBL/GenBank/DDBJ databases">
        <title>Sequencing the genomes of 1000 actinobacteria strains.</title>
        <authorList>
            <person name="Klenk H.-P."/>
        </authorList>
    </citation>
    <scope>NUCLEOTIDE SEQUENCE [LARGE SCALE GENOMIC DNA]</scope>
    <source>
        <strain evidence="1 2">DSM 14566</strain>
    </source>
</reference>
<evidence type="ECO:0000313" key="1">
    <source>
        <dbReference type="EMBL" id="MBP2383317.1"/>
    </source>
</evidence>
<dbReference type="RefSeq" id="WP_209903992.1">
    <property type="nucleotide sequence ID" value="NZ_BAAAJW010000012.1"/>
</dbReference>
<dbReference type="EMBL" id="JAGIOD010000002">
    <property type="protein sequence ID" value="MBP2383317.1"/>
    <property type="molecule type" value="Genomic_DNA"/>
</dbReference>
<dbReference type="Proteomes" id="UP001519290">
    <property type="component" value="Unassembled WGS sequence"/>
</dbReference>